<dbReference type="GO" id="GO:0006287">
    <property type="term" value="P:base-excision repair, gap-filling"/>
    <property type="evidence" value="ECO:0007669"/>
    <property type="project" value="TreeGrafter"/>
</dbReference>
<keyword evidence="1" id="KW-0411">Iron-sulfur</keyword>
<keyword evidence="1" id="KW-0239">DNA-directed DNA polymerase</keyword>
<organism evidence="2 3">
    <name type="scientific">Artemisia annua</name>
    <name type="common">Sweet wormwood</name>
    <dbReference type="NCBI Taxonomy" id="35608"/>
    <lineage>
        <taxon>Eukaryota</taxon>
        <taxon>Viridiplantae</taxon>
        <taxon>Streptophyta</taxon>
        <taxon>Embryophyta</taxon>
        <taxon>Tracheophyta</taxon>
        <taxon>Spermatophyta</taxon>
        <taxon>Magnoliopsida</taxon>
        <taxon>eudicotyledons</taxon>
        <taxon>Gunneridae</taxon>
        <taxon>Pentapetalae</taxon>
        <taxon>asterids</taxon>
        <taxon>campanulids</taxon>
        <taxon>Asterales</taxon>
        <taxon>Asteraceae</taxon>
        <taxon>Asteroideae</taxon>
        <taxon>Anthemideae</taxon>
        <taxon>Artemisiinae</taxon>
        <taxon>Artemisia</taxon>
    </lineage>
</organism>
<comment type="subcellular location">
    <subcellularLocation>
        <location evidence="1">Nucleus</location>
    </subcellularLocation>
</comment>
<dbReference type="PANTHER" id="PTHR10670">
    <property type="entry name" value="DNA POLYMERASE EPSILON CATALYTIC SUBUNIT A"/>
    <property type="match status" value="1"/>
</dbReference>
<sequence>MAAETTKLPLKFPDAEYDSVMMIWCMVDGQGYLIISREQYTEEIASDSYGGQLDSPASQDPPVVVTPVTSVVKDEGGFTEFDQADRHASSKENWTHNFTEPLSVWKVGAADMELKRLILYMMVDQLLKKFKGGSP</sequence>
<protein>
    <recommendedName>
        <fullName evidence="1">DNA polymerase epsilon catalytic subunit</fullName>
        <ecNumber evidence="1">2.7.7.7</ecNumber>
    </recommendedName>
</protein>
<dbReference type="Proteomes" id="UP000245207">
    <property type="component" value="Unassembled WGS sequence"/>
</dbReference>
<dbReference type="OrthoDB" id="10060449at2759"/>
<comment type="function">
    <text evidence="1">DNA polymerase II participates in chromosomal DNA replication.</text>
</comment>
<comment type="caution">
    <text evidence="2">The sequence shown here is derived from an EMBL/GenBank/DDBJ whole genome shotgun (WGS) entry which is preliminary data.</text>
</comment>
<keyword evidence="1" id="KW-0235">DNA replication</keyword>
<evidence type="ECO:0000256" key="1">
    <source>
        <dbReference type="RuleBase" id="RU365029"/>
    </source>
</evidence>
<dbReference type="GO" id="GO:0008270">
    <property type="term" value="F:zinc ion binding"/>
    <property type="evidence" value="ECO:0007669"/>
    <property type="project" value="UniProtKB-KW"/>
</dbReference>
<gene>
    <name evidence="2" type="ORF">CTI12_AA139810</name>
</gene>
<dbReference type="InterPro" id="IPR029703">
    <property type="entry name" value="POL2"/>
</dbReference>
<accession>A0A2U1PLI7</accession>
<dbReference type="STRING" id="35608.A0A2U1PLI7"/>
<keyword evidence="1" id="KW-0863">Zinc-finger</keyword>
<keyword evidence="1" id="KW-0004">4Fe-4S</keyword>
<dbReference type="EC" id="2.7.7.7" evidence="1"/>
<keyword evidence="1" id="KW-0862">Zinc</keyword>
<reference evidence="2 3" key="1">
    <citation type="journal article" date="2018" name="Mol. Plant">
        <title>The genome of Artemisia annua provides insight into the evolution of Asteraceae family and artemisinin biosynthesis.</title>
        <authorList>
            <person name="Shen Q."/>
            <person name="Zhang L."/>
            <person name="Liao Z."/>
            <person name="Wang S."/>
            <person name="Yan T."/>
            <person name="Shi P."/>
            <person name="Liu M."/>
            <person name="Fu X."/>
            <person name="Pan Q."/>
            <person name="Wang Y."/>
            <person name="Lv Z."/>
            <person name="Lu X."/>
            <person name="Zhang F."/>
            <person name="Jiang W."/>
            <person name="Ma Y."/>
            <person name="Chen M."/>
            <person name="Hao X."/>
            <person name="Li L."/>
            <person name="Tang Y."/>
            <person name="Lv G."/>
            <person name="Zhou Y."/>
            <person name="Sun X."/>
            <person name="Brodelius P.E."/>
            <person name="Rose J.K.C."/>
            <person name="Tang K."/>
        </authorList>
    </citation>
    <scope>NUCLEOTIDE SEQUENCE [LARGE SCALE GENOMIC DNA]</scope>
    <source>
        <strain evidence="3">cv. Huhao1</strain>
        <tissue evidence="2">Leaf</tissue>
    </source>
</reference>
<proteinExistence type="inferred from homology"/>
<evidence type="ECO:0000313" key="3">
    <source>
        <dbReference type="Proteomes" id="UP000245207"/>
    </source>
</evidence>
<dbReference type="GO" id="GO:0006297">
    <property type="term" value="P:nucleotide-excision repair, DNA gap filling"/>
    <property type="evidence" value="ECO:0007669"/>
    <property type="project" value="TreeGrafter"/>
</dbReference>
<comment type="cofactor">
    <cofactor evidence="1">
        <name>[4Fe-4S] cluster</name>
        <dbReference type="ChEBI" id="CHEBI:49883"/>
    </cofactor>
</comment>
<dbReference type="GO" id="GO:0003677">
    <property type="term" value="F:DNA binding"/>
    <property type="evidence" value="ECO:0007669"/>
    <property type="project" value="UniProtKB-KW"/>
</dbReference>
<dbReference type="PANTHER" id="PTHR10670:SF0">
    <property type="entry name" value="DNA POLYMERASE EPSILON CATALYTIC SUBUNIT A"/>
    <property type="match status" value="1"/>
</dbReference>
<dbReference type="GO" id="GO:0003887">
    <property type="term" value="F:DNA-directed DNA polymerase activity"/>
    <property type="evidence" value="ECO:0007669"/>
    <property type="project" value="UniProtKB-KW"/>
</dbReference>
<keyword evidence="1" id="KW-0238">DNA-binding</keyword>
<evidence type="ECO:0000313" key="2">
    <source>
        <dbReference type="EMBL" id="PWA86582.1"/>
    </source>
</evidence>
<dbReference type="GO" id="GO:0008622">
    <property type="term" value="C:epsilon DNA polymerase complex"/>
    <property type="evidence" value="ECO:0007669"/>
    <property type="project" value="InterPro"/>
</dbReference>
<keyword evidence="1" id="KW-0408">Iron</keyword>
<keyword evidence="1" id="KW-0548">Nucleotidyltransferase</keyword>
<comment type="catalytic activity">
    <reaction evidence="1">
        <text>DNA(n) + a 2'-deoxyribonucleoside 5'-triphosphate = DNA(n+1) + diphosphate</text>
        <dbReference type="Rhea" id="RHEA:22508"/>
        <dbReference type="Rhea" id="RHEA-COMP:17339"/>
        <dbReference type="Rhea" id="RHEA-COMP:17340"/>
        <dbReference type="ChEBI" id="CHEBI:33019"/>
        <dbReference type="ChEBI" id="CHEBI:61560"/>
        <dbReference type="ChEBI" id="CHEBI:173112"/>
        <dbReference type="EC" id="2.7.7.7"/>
    </reaction>
</comment>
<name>A0A2U1PLI7_ARTAN</name>
<keyword evidence="1" id="KW-0479">Metal-binding</keyword>
<dbReference type="GO" id="GO:0045004">
    <property type="term" value="P:DNA replication proofreading"/>
    <property type="evidence" value="ECO:0007669"/>
    <property type="project" value="TreeGrafter"/>
</dbReference>
<keyword evidence="1" id="KW-0539">Nucleus</keyword>
<dbReference type="GO" id="GO:0006272">
    <property type="term" value="P:leading strand elongation"/>
    <property type="evidence" value="ECO:0007669"/>
    <property type="project" value="TreeGrafter"/>
</dbReference>
<dbReference type="EMBL" id="PKPP01001002">
    <property type="protein sequence ID" value="PWA86582.1"/>
    <property type="molecule type" value="Genomic_DNA"/>
</dbReference>
<dbReference type="GO" id="GO:0051539">
    <property type="term" value="F:4 iron, 4 sulfur cluster binding"/>
    <property type="evidence" value="ECO:0007669"/>
    <property type="project" value="UniProtKB-KW"/>
</dbReference>
<comment type="similarity">
    <text evidence="1">Belongs to the DNA polymerase type-B family.</text>
</comment>
<dbReference type="GO" id="GO:0008310">
    <property type="term" value="F:single-stranded DNA 3'-5' DNA exonuclease activity"/>
    <property type="evidence" value="ECO:0007669"/>
    <property type="project" value="TreeGrafter"/>
</dbReference>
<dbReference type="AlphaFoldDB" id="A0A2U1PLI7"/>
<dbReference type="GO" id="GO:0000278">
    <property type="term" value="P:mitotic cell cycle"/>
    <property type="evidence" value="ECO:0007669"/>
    <property type="project" value="TreeGrafter"/>
</dbReference>
<keyword evidence="1" id="KW-0808">Transferase</keyword>
<keyword evidence="3" id="KW-1185">Reference proteome</keyword>